<organism evidence="8 9">
    <name type="scientific">Parsley severe stunt associated virus</name>
    <dbReference type="NCBI Taxonomy" id="2558055"/>
    <lineage>
        <taxon>Viruses</taxon>
        <taxon>Monodnaviria</taxon>
        <taxon>Shotokuvirae</taxon>
        <taxon>Cressdnaviricota</taxon>
        <taxon>Arfiviricetes</taxon>
        <taxon>Mulpavirales</taxon>
        <taxon>Nanoviridae</taxon>
        <taxon>Nanovirus</taxon>
        <taxon>Nanovirus petroselini</taxon>
    </lineage>
</organism>
<evidence type="ECO:0000256" key="2">
    <source>
        <dbReference type="ARBA" id="ARBA00004147"/>
    </source>
</evidence>
<dbReference type="GO" id="GO:0042025">
    <property type="term" value="C:host cell nucleus"/>
    <property type="evidence" value="ECO:0007669"/>
    <property type="project" value="UniProtKB-SubCell"/>
</dbReference>
<evidence type="ECO:0000256" key="3">
    <source>
        <dbReference type="ARBA" id="ARBA00004192"/>
    </source>
</evidence>
<evidence type="ECO:0000313" key="9">
    <source>
        <dbReference type="Proteomes" id="UP000682363"/>
    </source>
</evidence>
<name>A0A482G1M8_9VIRU</name>
<keyword evidence="7" id="KW-1035">Host cytoplasm</keyword>
<comment type="similarity">
    <text evidence="4">Belongs to the nanoviridae nuclear shuttle protein family.</text>
</comment>
<dbReference type="KEGG" id="vg:65246995"/>
<evidence type="ECO:0000256" key="4">
    <source>
        <dbReference type="ARBA" id="ARBA00005295"/>
    </source>
</evidence>
<evidence type="ECO:0000256" key="7">
    <source>
        <dbReference type="ARBA" id="ARBA00023200"/>
    </source>
</evidence>
<dbReference type="Pfam" id="PF05629">
    <property type="entry name" value="Nanovirus_C8"/>
    <property type="match status" value="1"/>
</dbReference>
<evidence type="ECO:0000256" key="5">
    <source>
        <dbReference type="ARBA" id="ARBA00013900"/>
    </source>
</evidence>
<dbReference type="RefSeq" id="YP_010088032.1">
    <property type="nucleotide sequence ID" value="NC_055611.1"/>
</dbReference>
<dbReference type="GeneID" id="65246995"/>
<comment type="function">
    <text evidence="1">Putative nuclear shuttle protein.</text>
</comment>
<evidence type="ECO:0000256" key="6">
    <source>
        <dbReference type="ARBA" id="ARBA00022562"/>
    </source>
</evidence>
<protein>
    <recommendedName>
        <fullName evidence="5">Putative nuclear shuttle protein</fullName>
    </recommendedName>
</protein>
<accession>A0A482G1M8</accession>
<keyword evidence="9" id="KW-1185">Reference proteome</keyword>
<dbReference type="InterPro" id="IPR008706">
    <property type="entry name" value="Nanovirus_C8"/>
</dbReference>
<reference evidence="8" key="1">
    <citation type="submission" date="2018-10" db="EMBL/GenBank/DDBJ databases">
        <title>Identification of a novel nanovirus in parsley.</title>
        <authorList>
            <person name="Vetten H.J."/>
            <person name="Knierim D."/>
            <person name="Gronenborn B."/>
            <person name="Menzel W."/>
            <person name="Weichelt V."/>
            <person name="Maiberg V."/>
            <person name="Maiss E."/>
            <person name="Krenz B."/>
            <person name="Winter S."/>
        </authorList>
    </citation>
    <scope>NUCLEOTIDE SEQUENCE</scope>
    <source>
        <strain evidence="8">Pa21</strain>
    </source>
</reference>
<sequence>MAEWFHSSFKTCSHVIDYPVITSQNEEEIDCCDGLKNILKEPRRVLLVSCEISFNGSFYGNDRNVRGQVVLSMYQDDGVKRPVGFVPFGGYMYHNDYGYYQGREVINLDLESDYINPDEDYRKRFVIDVINCSGLEDRCDIKVYVICNMRIKV</sequence>
<proteinExistence type="inferred from homology"/>
<dbReference type="GO" id="GO:0030430">
    <property type="term" value="C:host cell cytoplasm"/>
    <property type="evidence" value="ECO:0007669"/>
    <property type="project" value="UniProtKB-SubCell"/>
</dbReference>
<evidence type="ECO:0000256" key="1">
    <source>
        <dbReference type="ARBA" id="ARBA00002424"/>
    </source>
</evidence>
<evidence type="ECO:0000313" key="8">
    <source>
        <dbReference type="EMBL" id="QBO55986.1"/>
    </source>
</evidence>
<keyword evidence="6" id="KW-1048">Host nucleus</keyword>
<dbReference type="Proteomes" id="UP000682363">
    <property type="component" value="Genome"/>
</dbReference>
<comment type="subcellular location">
    <subcellularLocation>
        <location evidence="3">Host cytoplasm</location>
    </subcellularLocation>
    <subcellularLocation>
        <location evidence="2">Host nucleus</location>
    </subcellularLocation>
</comment>
<dbReference type="EMBL" id="MK039130">
    <property type="protein sequence ID" value="QBO55986.1"/>
    <property type="molecule type" value="Genomic_DNA"/>
</dbReference>